<feature type="compositionally biased region" description="Basic residues" evidence="3">
    <location>
        <begin position="249"/>
        <end position="258"/>
    </location>
</feature>
<dbReference type="InterPro" id="IPR036612">
    <property type="entry name" value="KH_dom_type_1_sf"/>
</dbReference>
<comment type="caution">
    <text evidence="5">The sequence shown here is derived from an EMBL/GenBank/DDBJ whole genome shotgun (WGS) entry which is preliminary data.</text>
</comment>
<feature type="domain" description="K Homology" evidence="4">
    <location>
        <begin position="530"/>
        <end position="597"/>
    </location>
</feature>
<dbReference type="Proteomes" id="UP001530400">
    <property type="component" value="Unassembled WGS sequence"/>
</dbReference>
<feature type="compositionally biased region" description="Basic residues" evidence="3">
    <location>
        <begin position="97"/>
        <end position="107"/>
    </location>
</feature>
<dbReference type="PROSITE" id="PS50084">
    <property type="entry name" value="KH_TYPE_1"/>
    <property type="match status" value="4"/>
</dbReference>
<dbReference type="CDD" id="cd02393">
    <property type="entry name" value="KH-I_PNPase"/>
    <property type="match status" value="1"/>
</dbReference>
<feature type="compositionally biased region" description="Basic and acidic residues" evidence="3">
    <location>
        <begin position="158"/>
        <end position="194"/>
    </location>
</feature>
<accession>A0ABD3QFI1</accession>
<feature type="region of interest" description="Disordered" evidence="3">
    <location>
        <begin position="32"/>
        <end position="326"/>
    </location>
</feature>
<dbReference type="EMBL" id="JALLPJ020000195">
    <property type="protein sequence ID" value="KAL3799092.1"/>
    <property type="molecule type" value="Genomic_DNA"/>
</dbReference>
<gene>
    <name evidence="5" type="ORF">ACHAWO_008828</name>
</gene>
<dbReference type="InterPro" id="IPR004087">
    <property type="entry name" value="KH_dom"/>
</dbReference>
<name>A0ABD3QFI1_9STRA</name>
<dbReference type="GO" id="GO:0003723">
    <property type="term" value="F:RNA binding"/>
    <property type="evidence" value="ECO:0007669"/>
    <property type="project" value="UniProtKB-UniRule"/>
</dbReference>
<evidence type="ECO:0000256" key="3">
    <source>
        <dbReference type="SAM" id="MobiDB-lite"/>
    </source>
</evidence>
<evidence type="ECO:0000313" key="5">
    <source>
        <dbReference type="EMBL" id="KAL3799092.1"/>
    </source>
</evidence>
<feature type="compositionally biased region" description="Low complexity" evidence="3">
    <location>
        <begin position="302"/>
        <end position="311"/>
    </location>
</feature>
<dbReference type="SUPFAM" id="SSF54791">
    <property type="entry name" value="Eukaryotic type KH-domain (KH-domain type I)"/>
    <property type="match status" value="5"/>
</dbReference>
<dbReference type="Gene3D" id="3.30.1370.10">
    <property type="entry name" value="K Homology domain, type 1"/>
    <property type="match status" value="5"/>
</dbReference>
<feature type="domain" description="K Homology" evidence="4">
    <location>
        <begin position="397"/>
        <end position="462"/>
    </location>
</feature>
<feature type="compositionally biased region" description="Polar residues" evidence="3">
    <location>
        <begin position="37"/>
        <end position="46"/>
    </location>
</feature>
<keyword evidence="2" id="KW-0694">RNA-binding</keyword>
<reference evidence="5 6" key="1">
    <citation type="submission" date="2024-10" db="EMBL/GenBank/DDBJ databases">
        <title>Updated reference genomes for cyclostephanoid diatoms.</title>
        <authorList>
            <person name="Roberts W.R."/>
            <person name="Alverson A.J."/>
        </authorList>
    </citation>
    <scope>NUCLEOTIDE SEQUENCE [LARGE SCALE GENOMIC DNA]</scope>
    <source>
        <strain evidence="5 6">AJA010-31</strain>
    </source>
</reference>
<sequence>MSAITESTPLLLGAAVAVIILIAFFSQGKEEKPVAAAQSTAKSKSVQQAASLKKKKGKKQQQQAKTSAPKVESKAAPVVEEKEEEKAAPVAAEEGAKKKKKKAKKKPVSSTSANDAAPKAQPAPEKSVSFVTDNDDESDDEDDVDLWRIQSANKRNKKQTDASKRAAANKEKERERALKKAEAEKKKTQEEKAAQEAAAAAAAKIEAEKEAASTKAAQKKTNGSSAAAPTPAPETPATNGESPEPAGEKKKRKRKKKKLVDNDDGEPKPTPAAPVQHWETVPLVEEWQEVTHKSSKAKAKESSSTSTPTAAEAVLSTEPTVQEEGEISRTITAGDDPLIFIGKGGSTIQMLQDNTGAKFHLDRTTNQLTITGKEDAVERGLIEARSILAAEAERKANETSEKVTWGSDAIKAVIGRGGQNIKAVQEVTGAKIDADVEGGTLAIMGQRESVQAALTLCHNHAFGEAQDVMELGSRNAVNLVYGPNFSTIRGLQDETGCKLDIARGGTKLKLSGSVEAVALATARVREMLDANRGFEMTIENSKVGAVYGKGGETLRSIQDRTGVLIDVVRGPTHATVSVMGTKEASEKARRSLQRAIDGEVELAPGEVAEEIELGSATAAVIGRGGSNVTDMEKRHGVKINVRSDEQVARVVGKPDKVAAASKDILAIAKPILDAEKAQKKADEAIATGDSAWQVTGDDADGW</sequence>
<dbReference type="SMART" id="SM00322">
    <property type="entry name" value="KH"/>
    <property type="match status" value="5"/>
</dbReference>
<feature type="compositionally biased region" description="Low complexity" evidence="3">
    <location>
        <begin position="195"/>
        <end position="204"/>
    </location>
</feature>
<evidence type="ECO:0000259" key="4">
    <source>
        <dbReference type="SMART" id="SM00322"/>
    </source>
</evidence>
<evidence type="ECO:0000313" key="6">
    <source>
        <dbReference type="Proteomes" id="UP001530400"/>
    </source>
</evidence>
<evidence type="ECO:0000256" key="1">
    <source>
        <dbReference type="ARBA" id="ARBA00022737"/>
    </source>
</evidence>
<feature type="domain" description="K Homology" evidence="4">
    <location>
        <begin position="463"/>
        <end position="529"/>
    </location>
</feature>
<evidence type="ECO:0000256" key="2">
    <source>
        <dbReference type="PROSITE-ProRule" id="PRU00117"/>
    </source>
</evidence>
<dbReference type="InterPro" id="IPR004088">
    <property type="entry name" value="KH_dom_type_1"/>
</dbReference>
<keyword evidence="6" id="KW-1185">Reference proteome</keyword>
<feature type="domain" description="K Homology" evidence="4">
    <location>
        <begin position="323"/>
        <end position="389"/>
    </location>
</feature>
<dbReference type="CDD" id="cd00105">
    <property type="entry name" value="KH-I"/>
    <property type="match status" value="2"/>
</dbReference>
<protein>
    <recommendedName>
        <fullName evidence="4">K Homology domain-containing protein</fullName>
    </recommendedName>
</protein>
<proteinExistence type="predicted"/>
<dbReference type="Pfam" id="PF00013">
    <property type="entry name" value="KH_1"/>
    <property type="match status" value="5"/>
</dbReference>
<feature type="domain" description="K Homology" evidence="4">
    <location>
        <begin position="607"/>
        <end position="669"/>
    </location>
</feature>
<dbReference type="PANTHER" id="PTHR10288">
    <property type="entry name" value="KH DOMAIN CONTAINING RNA BINDING PROTEIN"/>
    <property type="match status" value="1"/>
</dbReference>
<organism evidence="5 6">
    <name type="scientific">Cyclotella atomus</name>
    <dbReference type="NCBI Taxonomy" id="382360"/>
    <lineage>
        <taxon>Eukaryota</taxon>
        <taxon>Sar</taxon>
        <taxon>Stramenopiles</taxon>
        <taxon>Ochrophyta</taxon>
        <taxon>Bacillariophyta</taxon>
        <taxon>Coscinodiscophyceae</taxon>
        <taxon>Thalassiosirophycidae</taxon>
        <taxon>Stephanodiscales</taxon>
        <taxon>Stephanodiscaceae</taxon>
        <taxon>Cyclotella</taxon>
    </lineage>
</organism>
<dbReference type="AlphaFoldDB" id="A0ABD3QFI1"/>
<keyword evidence="1" id="KW-0677">Repeat</keyword>
<feature type="compositionally biased region" description="Low complexity" evidence="3">
    <location>
        <begin position="213"/>
        <end position="241"/>
    </location>
</feature>
<feature type="compositionally biased region" description="Acidic residues" evidence="3">
    <location>
        <begin position="133"/>
        <end position="144"/>
    </location>
</feature>